<protein>
    <submittedName>
        <fullName evidence="1">Hpt domain-containing protein</fullName>
    </submittedName>
</protein>
<gene>
    <name evidence="1" type="ORF">RB602_08675</name>
</gene>
<dbReference type="SUPFAM" id="SSF47226">
    <property type="entry name" value="Histidine-containing phosphotransfer domain, HPT domain"/>
    <property type="match status" value="1"/>
</dbReference>
<dbReference type="Gene3D" id="1.20.120.160">
    <property type="entry name" value="HPT domain"/>
    <property type="match status" value="1"/>
</dbReference>
<dbReference type="KEGG" id="acoa:RB602_08675"/>
<dbReference type="AlphaFoldDB" id="A0AA97HZK6"/>
<sequence>MAEYHSDFSLLRGSPLGDDPALIEELHSALADSVGRQVDLLARARCDGNWHIAAARLAGLAASFGVDQLAALASEAESAAPGDPVIIAKLRAYLAELRAALAQT</sequence>
<evidence type="ECO:0000313" key="1">
    <source>
        <dbReference type="EMBL" id="WOE73937.1"/>
    </source>
</evidence>
<organism evidence="1 2">
    <name type="scientific">Alterisphingorhabdus coralli</name>
    <dbReference type="NCBI Taxonomy" id="3071408"/>
    <lineage>
        <taxon>Bacteria</taxon>
        <taxon>Pseudomonadati</taxon>
        <taxon>Pseudomonadota</taxon>
        <taxon>Alphaproteobacteria</taxon>
        <taxon>Sphingomonadales</taxon>
        <taxon>Sphingomonadaceae</taxon>
        <taxon>Alterisphingorhabdus (ex Yan et al. 2024)</taxon>
    </lineage>
</organism>
<dbReference type="Proteomes" id="UP001302429">
    <property type="component" value="Chromosome"/>
</dbReference>
<keyword evidence="2" id="KW-1185">Reference proteome</keyword>
<dbReference type="EMBL" id="CP136594">
    <property type="protein sequence ID" value="WOE73937.1"/>
    <property type="molecule type" value="Genomic_DNA"/>
</dbReference>
<evidence type="ECO:0000313" key="2">
    <source>
        <dbReference type="Proteomes" id="UP001302429"/>
    </source>
</evidence>
<proteinExistence type="predicted"/>
<dbReference type="InterPro" id="IPR036641">
    <property type="entry name" value="HPT_dom_sf"/>
</dbReference>
<name>A0AA97HZK6_9SPHN</name>
<accession>A0AA97HZK6</accession>
<reference evidence="1 2" key="1">
    <citation type="submission" date="2023-10" db="EMBL/GenBank/DDBJ databases">
        <title>Complete genome sequence of a Sphingomonadaceae bacterium.</title>
        <authorList>
            <person name="Yan C."/>
        </authorList>
    </citation>
    <scope>NUCLEOTIDE SEQUENCE [LARGE SCALE GENOMIC DNA]</scope>
    <source>
        <strain evidence="1 2">SCSIO 66989</strain>
    </source>
</reference>
<dbReference type="GO" id="GO:0000160">
    <property type="term" value="P:phosphorelay signal transduction system"/>
    <property type="evidence" value="ECO:0007669"/>
    <property type="project" value="InterPro"/>
</dbReference>
<dbReference type="RefSeq" id="WP_317080166.1">
    <property type="nucleotide sequence ID" value="NZ_CP136594.1"/>
</dbReference>